<evidence type="ECO:0000313" key="1">
    <source>
        <dbReference type="EMBL" id="QNO14339.1"/>
    </source>
</evidence>
<keyword evidence="2" id="KW-1185">Reference proteome</keyword>
<protein>
    <submittedName>
        <fullName evidence="1">Uncharacterized protein</fullName>
    </submittedName>
</protein>
<accession>A0A7G9W6M7</accession>
<proteinExistence type="predicted"/>
<dbReference type="RefSeq" id="WP_213167995.1">
    <property type="nucleotide sequence ID" value="NZ_CP058559.1"/>
</dbReference>
<dbReference type="AlphaFoldDB" id="A0A7G9W6M7"/>
<name>A0A7G9W6M7_ALKCA</name>
<dbReference type="Proteomes" id="UP000516160">
    <property type="component" value="Chromosome"/>
</dbReference>
<gene>
    <name evidence="1" type="ORF">HYG86_05905</name>
</gene>
<reference evidence="1 2" key="1">
    <citation type="submission" date="2020-07" db="EMBL/GenBank/DDBJ databases">
        <title>Alkalicella. sp. LB2 genome.</title>
        <authorList>
            <person name="Postec A."/>
            <person name="Quemeneur M."/>
        </authorList>
    </citation>
    <scope>NUCLEOTIDE SEQUENCE [LARGE SCALE GENOMIC DNA]</scope>
    <source>
        <strain evidence="1 2">LB2</strain>
    </source>
</reference>
<sequence>MKKELKKVRNTRIIAGITQISFFSILLNNGLCVIAIFIGSLAVLSFLAAYKSHKSIIRNYNN</sequence>
<dbReference type="KEGG" id="acae:HYG86_05905"/>
<dbReference type="EMBL" id="CP058559">
    <property type="protein sequence ID" value="QNO14339.1"/>
    <property type="molecule type" value="Genomic_DNA"/>
</dbReference>
<evidence type="ECO:0000313" key="2">
    <source>
        <dbReference type="Proteomes" id="UP000516160"/>
    </source>
</evidence>
<organism evidence="1 2">
    <name type="scientific">Alkalicella caledoniensis</name>
    <dbReference type="NCBI Taxonomy" id="2731377"/>
    <lineage>
        <taxon>Bacteria</taxon>
        <taxon>Bacillati</taxon>
        <taxon>Bacillota</taxon>
        <taxon>Clostridia</taxon>
        <taxon>Eubacteriales</taxon>
        <taxon>Proteinivoracaceae</taxon>
        <taxon>Alkalicella</taxon>
    </lineage>
</organism>